<feature type="transmembrane region" description="Helical" evidence="1">
    <location>
        <begin position="262"/>
        <end position="279"/>
    </location>
</feature>
<accession>A0A916ZGZ6</accession>
<dbReference type="RefSeq" id="WP_188907608.1">
    <property type="nucleotide sequence ID" value="NZ_BMIQ01000002.1"/>
</dbReference>
<feature type="transmembrane region" description="Helical" evidence="1">
    <location>
        <begin position="20"/>
        <end position="37"/>
    </location>
</feature>
<keyword evidence="3" id="KW-0012">Acyltransferase</keyword>
<dbReference type="PANTHER" id="PTHR23028">
    <property type="entry name" value="ACETYLTRANSFERASE"/>
    <property type="match status" value="1"/>
</dbReference>
<feature type="transmembrane region" description="Helical" evidence="1">
    <location>
        <begin position="97"/>
        <end position="116"/>
    </location>
</feature>
<dbReference type="AlphaFoldDB" id="A0A916ZGZ6"/>
<reference evidence="3" key="1">
    <citation type="journal article" date="2014" name="Int. J. Syst. Evol. Microbiol.">
        <title>Complete genome sequence of Corynebacterium casei LMG S-19264T (=DSM 44701T), isolated from a smear-ripened cheese.</title>
        <authorList>
            <consortium name="US DOE Joint Genome Institute (JGI-PGF)"/>
            <person name="Walter F."/>
            <person name="Albersmeier A."/>
            <person name="Kalinowski J."/>
            <person name="Ruckert C."/>
        </authorList>
    </citation>
    <scope>NUCLEOTIDE SEQUENCE</scope>
    <source>
        <strain evidence="3">CGMCC 1.15367</strain>
    </source>
</reference>
<gene>
    <name evidence="3" type="ORF">GCM10011390_15000</name>
</gene>
<feature type="transmembrane region" description="Helical" evidence="1">
    <location>
        <begin position="204"/>
        <end position="227"/>
    </location>
</feature>
<feature type="transmembrane region" description="Helical" evidence="1">
    <location>
        <begin position="329"/>
        <end position="349"/>
    </location>
</feature>
<keyword evidence="1" id="KW-0472">Membrane</keyword>
<feature type="transmembrane region" description="Helical" evidence="1">
    <location>
        <begin position="239"/>
        <end position="256"/>
    </location>
</feature>
<dbReference type="Pfam" id="PF01757">
    <property type="entry name" value="Acyl_transf_3"/>
    <property type="match status" value="1"/>
</dbReference>
<keyword evidence="4" id="KW-1185">Reference proteome</keyword>
<evidence type="ECO:0000259" key="2">
    <source>
        <dbReference type="Pfam" id="PF01757"/>
    </source>
</evidence>
<keyword evidence="1" id="KW-1133">Transmembrane helix</keyword>
<evidence type="ECO:0000313" key="3">
    <source>
        <dbReference type="EMBL" id="GGD97238.1"/>
    </source>
</evidence>
<dbReference type="EMBL" id="BMIQ01000002">
    <property type="protein sequence ID" value="GGD97238.1"/>
    <property type="molecule type" value="Genomic_DNA"/>
</dbReference>
<proteinExistence type="predicted"/>
<feature type="transmembrane region" description="Helical" evidence="1">
    <location>
        <begin position="291"/>
        <end position="309"/>
    </location>
</feature>
<keyword evidence="1" id="KW-0812">Transmembrane</keyword>
<reference evidence="3" key="2">
    <citation type="submission" date="2020-09" db="EMBL/GenBank/DDBJ databases">
        <authorList>
            <person name="Sun Q."/>
            <person name="Zhou Y."/>
        </authorList>
    </citation>
    <scope>NUCLEOTIDE SEQUENCE</scope>
    <source>
        <strain evidence="3">CGMCC 1.15367</strain>
    </source>
</reference>
<name>A0A916ZGZ6_9HYPH</name>
<dbReference type="InterPro" id="IPR002656">
    <property type="entry name" value="Acyl_transf_3_dom"/>
</dbReference>
<evidence type="ECO:0000313" key="4">
    <source>
        <dbReference type="Proteomes" id="UP000644699"/>
    </source>
</evidence>
<feature type="transmembrane region" description="Helical" evidence="1">
    <location>
        <begin position="57"/>
        <end position="77"/>
    </location>
</feature>
<dbReference type="GO" id="GO:0016747">
    <property type="term" value="F:acyltransferase activity, transferring groups other than amino-acyl groups"/>
    <property type="evidence" value="ECO:0007669"/>
    <property type="project" value="InterPro"/>
</dbReference>
<feature type="domain" description="Acyltransferase 3" evidence="2">
    <location>
        <begin position="13"/>
        <end position="344"/>
    </location>
</feature>
<feature type="transmembrane region" description="Helical" evidence="1">
    <location>
        <begin position="149"/>
        <end position="174"/>
    </location>
</feature>
<comment type="caution">
    <text evidence="3">The sequence shown here is derived from an EMBL/GenBank/DDBJ whole genome shotgun (WGS) entry which is preliminary data.</text>
</comment>
<evidence type="ECO:0000256" key="1">
    <source>
        <dbReference type="SAM" id="Phobius"/>
    </source>
</evidence>
<dbReference type="InterPro" id="IPR050879">
    <property type="entry name" value="Acyltransferase_3"/>
</dbReference>
<sequence length="375" mass="40442">MKPSGSASAGRLEGIQLLRALAALAVVFIHSITRISVTFPDKAGGSLFLTMRGNQWTFGDAGVDIFFVISGFIMLYVHAGDFGKAGAVGEFLRRRVLRIAPIYWLLTSLGVALLVAGPDLFGHPRGGLDLAWIAGSYLFLPLPSPEGPISPVLGVGWTLNYEFFFYGLFAVALLMPRKPGLLGLGAVLCALVIAGTILRPTHPTLTFLTSWLLLDFLGGVAIAWWVLAGGRLDPLTRRAFLGLGLFALAVTVYWPPHEAGPARFLAWGFPAMLVVLALYDRPLPRHAGGRLLRLLGDASYSIYLFQVFALPGWAKVMAKLGLGILPFELAVLVLVALVTASGVVCWYVLERPLGRLLRDPRPRPAPKLRAAGRPA</sequence>
<dbReference type="Proteomes" id="UP000644699">
    <property type="component" value="Unassembled WGS sequence"/>
</dbReference>
<keyword evidence="3" id="KW-0808">Transferase</keyword>
<protein>
    <submittedName>
        <fullName evidence="3">Acyltransferase</fullName>
    </submittedName>
</protein>
<feature type="transmembrane region" description="Helical" evidence="1">
    <location>
        <begin position="181"/>
        <end position="198"/>
    </location>
</feature>
<organism evidence="3 4">
    <name type="scientific">Aureimonas endophytica</name>
    <dbReference type="NCBI Taxonomy" id="2027858"/>
    <lineage>
        <taxon>Bacteria</taxon>
        <taxon>Pseudomonadati</taxon>
        <taxon>Pseudomonadota</taxon>
        <taxon>Alphaproteobacteria</taxon>
        <taxon>Hyphomicrobiales</taxon>
        <taxon>Aurantimonadaceae</taxon>
        <taxon>Aureimonas</taxon>
    </lineage>
</organism>